<keyword evidence="3" id="KW-1185">Reference proteome</keyword>
<feature type="compositionally biased region" description="Polar residues" evidence="1">
    <location>
        <begin position="156"/>
        <end position="170"/>
    </location>
</feature>
<evidence type="ECO:0000313" key="3">
    <source>
        <dbReference type="Proteomes" id="UP000186309"/>
    </source>
</evidence>
<dbReference type="RefSeq" id="WP_168189313.1">
    <property type="nucleotide sequence ID" value="NZ_CP019082.1"/>
</dbReference>
<gene>
    <name evidence="2" type="ORF">BSF38_01045</name>
</gene>
<feature type="region of interest" description="Disordered" evidence="1">
    <location>
        <begin position="145"/>
        <end position="183"/>
    </location>
</feature>
<dbReference type="KEGG" id="pbor:BSF38_01045"/>
<reference evidence="3" key="1">
    <citation type="submission" date="2016-12" db="EMBL/GenBank/DDBJ databases">
        <title>Comparative genomics of four Isosphaeraceae planctomycetes: a common pool of plasmids and glycoside hydrolase genes.</title>
        <authorList>
            <person name="Ivanova A."/>
        </authorList>
    </citation>
    <scope>NUCLEOTIDE SEQUENCE [LARGE SCALE GENOMIC DNA]</scope>
    <source>
        <strain evidence="3">PX4</strain>
    </source>
</reference>
<accession>A0A1U7CL37</accession>
<feature type="compositionally biased region" description="Basic and acidic residues" evidence="1">
    <location>
        <begin position="145"/>
        <end position="155"/>
    </location>
</feature>
<protein>
    <submittedName>
        <fullName evidence="2">Uncharacterized protein</fullName>
    </submittedName>
</protein>
<evidence type="ECO:0000313" key="2">
    <source>
        <dbReference type="EMBL" id="APW59618.1"/>
    </source>
</evidence>
<feature type="compositionally biased region" description="Basic and acidic residues" evidence="1">
    <location>
        <begin position="173"/>
        <end position="183"/>
    </location>
</feature>
<evidence type="ECO:0000256" key="1">
    <source>
        <dbReference type="SAM" id="MobiDB-lite"/>
    </source>
</evidence>
<sequence>MADVLVPRSFPVLPVKHWWILRDRFRRSIPGTVSANYLSTVLAMTEQSAQANIIPSLRTTGLIDESGKPTDLARKWRDDAQYTQVCKIILDRVYPEELRDIGSDENVDRVQIGRWFANHTGGGEALIRKYSAFYITLCEADLSKGKASDNNKEQSTKTTKNGALKKNTTGKAGVKDHQPDTETAREAHVNTLTEQKPRHSRQPDIHLNIQVHISSDATPDQIDQIFSSMAKHLYNRGDVSERG</sequence>
<dbReference type="STRING" id="1387353.BSF38_01045"/>
<dbReference type="Pfam" id="PF17278">
    <property type="entry name" value="DUF5343"/>
    <property type="match status" value="1"/>
</dbReference>
<proteinExistence type="predicted"/>
<dbReference type="EMBL" id="CP019082">
    <property type="protein sequence ID" value="APW59618.1"/>
    <property type="molecule type" value="Genomic_DNA"/>
</dbReference>
<dbReference type="AlphaFoldDB" id="A0A1U7CL37"/>
<name>A0A1U7CL37_9BACT</name>
<dbReference type="InterPro" id="IPR035235">
    <property type="entry name" value="DUF5343"/>
</dbReference>
<dbReference type="Proteomes" id="UP000186309">
    <property type="component" value="Chromosome"/>
</dbReference>
<organism evidence="2 3">
    <name type="scientific">Paludisphaera borealis</name>
    <dbReference type="NCBI Taxonomy" id="1387353"/>
    <lineage>
        <taxon>Bacteria</taxon>
        <taxon>Pseudomonadati</taxon>
        <taxon>Planctomycetota</taxon>
        <taxon>Planctomycetia</taxon>
        <taxon>Isosphaerales</taxon>
        <taxon>Isosphaeraceae</taxon>
        <taxon>Paludisphaera</taxon>
    </lineage>
</organism>